<keyword evidence="7" id="KW-1185">Reference proteome</keyword>
<reference evidence="6 7" key="1">
    <citation type="submission" date="2009-06" db="EMBL/GenBank/DDBJ databases">
        <title>The Genome Sequence of Loxodonta africana (African elephant).</title>
        <authorList>
            <person name="Di Palma F."/>
            <person name="Heiman D."/>
            <person name="Young S."/>
            <person name="Johnson J."/>
            <person name="Lander E.S."/>
            <person name="Lindblad-Toh K."/>
        </authorList>
    </citation>
    <scope>NUCLEOTIDE SEQUENCE [LARGE SCALE GENOMIC DNA]</scope>
    <source>
        <strain evidence="6 7">Isolate ISIS603380</strain>
    </source>
</reference>
<dbReference type="PANTHER" id="PTHR23260:SF7">
    <property type="entry name" value="KERATIN-ASSOCIATED PROTEIN 26-1"/>
    <property type="match status" value="1"/>
</dbReference>
<dbReference type="Ensembl" id="ENSLAFT00000027867.1">
    <property type="protein sequence ID" value="ENSLAFP00000022131.1"/>
    <property type="gene ID" value="ENSLAFG00000029969.1"/>
</dbReference>
<comment type="similarity">
    <text evidence="4 5">Belongs to the PMG family.</text>
</comment>
<evidence type="ECO:0000313" key="7">
    <source>
        <dbReference type="Proteomes" id="UP000007646"/>
    </source>
</evidence>
<dbReference type="GO" id="GO:0005829">
    <property type="term" value="C:cytosol"/>
    <property type="evidence" value="ECO:0007669"/>
    <property type="project" value="UniProtKB-ARBA"/>
</dbReference>
<evidence type="ECO:0000313" key="6">
    <source>
        <dbReference type="Ensembl" id="ENSLAFP00000022131.1"/>
    </source>
</evidence>
<proteinExistence type="inferred from homology"/>
<dbReference type="GO" id="GO:0005198">
    <property type="term" value="F:structural molecule activity"/>
    <property type="evidence" value="ECO:0007669"/>
    <property type="project" value="InterPro"/>
</dbReference>
<dbReference type="GO" id="GO:0045095">
    <property type="term" value="C:keratin filament"/>
    <property type="evidence" value="ECO:0007669"/>
    <property type="project" value="UniProtKB-UniRule"/>
</dbReference>
<dbReference type="Pfam" id="PF05287">
    <property type="entry name" value="PMG"/>
    <property type="match status" value="1"/>
</dbReference>
<dbReference type="FunCoup" id="G3U2S3">
    <property type="interactions" value="14"/>
</dbReference>
<organism evidence="6 7">
    <name type="scientific">Loxodonta africana</name>
    <name type="common">African elephant</name>
    <dbReference type="NCBI Taxonomy" id="9785"/>
    <lineage>
        <taxon>Eukaryota</taxon>
        <taxon>Metazoa</taxon>
        <taxon>Chordata</taxon>
        <taxon>Craniata</taxon>
        <taxon>Vertebrata</taxon>
        <taxon>Euteleostomi</taxon>
        <taxon>Mammalia</taxon>
        <taxon>Eutheria</taxon>
        <taxon>Afrotheria</taxon>
        <taxon>Proboscidea</taxon>
        <taxon>Elephantidae</taxon>
        <taxon>Loxodonta</taxon>
    </lineage>
</organism>
<name>G3U2S3_LOXAF</name>
<evidence type="ECO:0000256" key="3">
    <source>
        <dbReference type="ARBA" id="ARBA00022744"/>
    </source>
</evidence>
<sequence>MSYNNCCSGNYSFHTLGNSCHDPVTSPDVLCPTEVGCEDALCSLGSNTIHVNCHEPCGEPMCCRSTSCDNSPCSAFGCSLIGSDISRSRQGIGRLPLTSHGSRSCHPASCRQCLSCHLPSYLIYSHQPLSYLWYVFYDYPSLSYMSDYCRPVNYIYSAFQPYSSSLSSWQYPY</sequence>
<dbReference type="eggNOG" id="ENOG502TCVB">
    <property type="taxonomic scope" value="Eukaryota"/>
</dbReference>
<dbReference type="HOGENOM" id="CLU_1467764_0_0_1"/>
<dbReference type="OMA" id="YSKFQPY"/>
<dbReference type="AlphaFoldDB" id="G3U2S3"/>
<comment type="subunit">
    <text evidence="1 5">Interacts with hair keratins.</text>
</comment>
<dbReference type="Proteomes" id="UP000007646">
    <property type="component" value="Unassembled WGS sequence"/>
</dbReference>
<evidence type="ECO:0000256" key="4">
    <source>
        <dbReference type="ARBA" id="ARBA00034495"/>
    </source>
</evidence>
<keyword evidence="2" id="KW-0677">Repeat</keyword>
<dbReference type="InParanoid" id="G3U2S3"/>
<dbReference type="InterPro" id="IPR007951">
    <property type="entry name" value="KRTAP_PMG"/>
</dbReference>
<keyword evidence="3 5" id="KW-0416">Keratin</keyword>
<evidence type="ECO:0000256" key="1">
    <source>
        <dbReference type="ARBA" id="ARBA00011662"/>
    </source>
</evidence>
<protein>
    <recommendedName>
        <fullName evidence="5">Keratin-associated protein</fullName>
    </recommendedName>
</protein>
<evidence type="ECO:0000256" key="2">
    <source>
        <dbReference type="ARBA" id="ARBA00022737"/>
    </source>
</evidence>
<dbReference type="InterPro" id="IPR007659">
    <property type="entry name" value="Keratin_matx"/>
</dbReference>
<dbReference type="GeneTree" id="ENSGT00860000134598"/>
<reference evidence="6" key="2">
    <citation type="submission" date="2025-08" db="UniProtKB">
        <authorList>
            <consortium name="Ensembl"/>
        </authorList>
    </citation>
    <scope>IDENTIFICATION</scope>
    <source>
        <strain evidence="6">Isolate ISIS603380</strain>
    </source>
</reference>
<accession>G3U2S3</accession>
<evidence type="ECO:0000256" key="5">
    <source>
        <dbReference type="RuleBase" id="RU369044"/>
    </source>
</evidence>
<reference evidence="6" key="3">
    <citation type="submission" date="2025-09" db="UniProtKB">
        <authorList>
            <consortium name="Ensembl"/>
        </authorList>
    </citation>
    <scope>IDENTIFICATION</scope>
    <source>
        <strain evidence="6">Isolate ISIS603380</strain>
    </source>
</reference>
<comment type="function">
    <text evidence="5">In the hair cortex, hair keratin intermediate filaments are embedded in an interfilamentous matrix, consisting of hair keratin-associated proteins (KRTAP), which are essential for the formation of a rigid and resistant hair shaft through their extensive disulfide bond cross-linking with abundant cysteine residues of hair keratins. The matrix proteins include the high-sulfur and high-glycine-tyrosine keratins.</text>
</comment>
<dbReference type="PANTHER" id="PTHR23260">
    <property type="entry name" value="KERATIN ASSOCIATED PROTEIN 3-3-RELATED"/>
    <property type="match status" value="1"/>
</dbReference>